<dbReference type="EMBL" id="CM001220">
    <property type="protein sequence ID" value="AES91676.1"/>
    <property type="molecule type" value="Genomic_DNA"/>
</dbReference>
<reference evidence="3" key="5">
    <citation type="journal article" date="2018" name="Nat. Plants">
        <title>Whole-genome landscape of Medicago truncatula symbiotic genes.</title>
        <authorList>
            <person name="Pecrix Y."/>
            <person name="Gamas P."/>
            <person name="Carrere S."/>
        </authorList>
    </citation>
    <scope>NUCLEOTIDE SEQUENCE</scope>
    <source>
        <tissue evidence="3">Leaves</tissue>
    </source>
</reference>
<evidence type="ECO:0000259" key="1">
    <source>
        <dbReference type="PROSITE" id="PS51707"/>
    </source>
</evidence>
<dbReference type="EMBL" id="PSQE01000027">
    <property type="protein sequence ID" value="RHN38403.1"/>
    <property type="molecule type" value="Genomic_DNA"/>
</dbReference>
<accession>G7JGL6</accession>
<evidence type="ECO:0000313" key="7">
    <source>
        <dbReference type="Proteomes" id="UP000265566"/>
    </source>
</evidence>
<dbReference type="Pfam" id="PF01928">
    <property type="entry name" value="CYTH"/>
    <property type="match status" value="1"/>
</dbReference>
<dbReference type="InterPro" id="IPR033469">
    <property type="entry name" value="CYTH-like_dom_sf"/>
</dbReference>
<evidence type="ECO:0000313" key="5">
    <source>
        <dbReference type="EnsemblPlants" id="AES91676"/>
    </source>
</evidence>
<dbReference type="InterPro" id="IPR023577">
    <property type="entry name" value="CYTH_domain"/>
</dbReference>
<reference evidence="2 6" key="1">
    <citation type="journal article" date="2011" name="Nature">
        <title>The Medicago genome provides insight into the evolution of rhizobial symbioses.</title>
        <authorList>
            <person name="Young N.D."/>
            <person name="Debelle F."/>
            <person name="Oldroyd G.E."/>
            <person name="Geurts R."/>
            <person name="Cannon S.B."/>
            <person name="Udvardi M.K."/>
            <person name="Benedito V.A."/>
            <person name="Mayer K.F."/>
            <person name="Gouzy J."/>
            <person name="Schoof H."/>
            <person name="Van de Peer Y."/>
            <person name="Proost S."/>
            <person name="Cook D.R."/>
            <person name="Meyers B.C."/>
            <person name="Spannagl M."/>
            <person name="Cheung F."/>
            <person name="De Mita S."/>
            <person name="Krishnakumar V."/>
            <person name="Gundlach H."/>
            <person name="Zhou S."/>
            <person name="Mudge J."/>
            <person name="Bharti A.K."/>
            <person name="Murray J.D."/>
            <person name="Naoumkina M.A."/>
            <person name="Rosen B."/>
            <person name="Silverstein K.A."/>
            <person name="Tang H."/>
            <person name="Rombauts S."/>
            <person name="Zhao P.X."/>
            <person name="Zhou P."/>
            <person name="Barbe V."/>
            <person name="Bardou P."/>
            <person name="Bechner M."/>
            <person name="Bellec A."/>
            <person name="Berger A."/>
            <person name="Berges H."/>
            <person name="Bidwell S."/>
            <person name="Bisseling T."/>
            <person name="Choisne N."/>
            <person name="Couloux A."/>
            <person name="Denny R."/>
            <person name="Deshpande S."/>
            <person name="Dai X."/>
            <person name="Doyle J.J."/>
            <person name="Dudez A.M."/>
            <person name="Farmer A.D."/>
            <person name="Fouteau S."/>
            <person name="Franken C."/>
            <person name="Gibelin C."/>
            <person name="Gish J."/>
            <person name="Goldstein S."/>
            <person name="Gonzalez A.J."/>
            <person name="Green P.J."/>
            <person name="Hallab A."/>
            <person name="Hartog M."/>
            <person name="Hua A."/>
            <person name="Humphray S.J."/>
            <person name="Jeong D.H."/>
            <person name="Jing Y."/>
            <person name="Jocker A."/>
            <person name="Kenton S.M."/>
            <person name="Kim D.J."/>
            <person name="Klee K."/>
            <person name="Lai H."/>
            <person name="Lang C."/>
            <person name="Lin S."/>
            <person name="Macmil S.L."/>
            <person name="Magdelenat G."/>
            <person name="Matthews L."/>
            <person name="McCorrison J."/>
            <person name="Monaghan E.L."/>
            <person name="Mun J.H."/>
            <person name="Najar F.Z."/>
            <person name="Nicholson C."/>
            <person name="Noirot C."/>
            <person name="O'Bleness M."/>
            <person name="Paule C.R."/>
            <person name="Poulain J."/>
            <person name="Prion F."/>
            <person name="Qin B."/>
            <person name="Qu C."/>
            <person name="Retzel E.F."/>
            <person name="Riddle C."/>
            <person name="Sallet E."/>
            <person name="Samain S."/>
            <person name="Samson N."/>
            <person name="Sanders I."/>
            <person name="Saurat O."/>
            <person name="Scarpelli C."/>
            <person name="Schiex T."/>
            <person name="Segurens B."/>
            <person name="Severin A.J."/>
            <person name="Sherrier D.J."/>
            <person name="Shi R."/>
            <person name="Sims S."/>
            <person name="Singer S.R."/>
            <person name="Sinharoy S."/>
            <person name="Sterck L."/>
            <person name="Viollet A."/>
            <person name="Wang B.B."/>
            <person name="Wang K."/>
            <person name="Wang M."/>
            <person name="Wang X."/>
            <person name="Warfsmann J."/>
            <person name="Weissenbach J."/>
            <person name="White D.D."/>
            <person name="White J.D."/>
            <person name="Wiley G.B."/>
            <person name="Wincker P."/>
            <person name="Xing Y."/>
            <person name="Yang L."/>
            <person name="Yao Z."/>
            <person name="Ying F."/>
            <person name="Zhai J."/>
            <person name="Zhou L."/>
            <person name="Zuber A."/>
            <person name="Denarie J."/>
            <person name="Dixon R.A."/>
            <person name="May G.D."/>
            <person name="Schwartz D.C."/>
            <person name="Rogers J."/>
            <person name="Quetier F."/>
            <person name="Town C.D."/>
            <person name="Roe B.A."/>
        </authorList>
    </citation>
    <scope>NUCLEOTIDE SEQUENCE [LARGE SCALE GENOMIC DNA]</scope>
    <source>
        <strain evidence="2">A17</strain>
        <strain evidence="5 6">cv. Jemalong A17</strain>
    </source>
</reference>
<dbReference type="PROSITE" id="PS51707">
    <property type="entry name" value="CYTH"/>
    <property type="match status" value="1"/>
</dbReference>
<sequence>MEVEVKLRLANAEAHRQVTALLSPFHVITHHQHNHFFDGAASELSSRRATLRFRFYNDDERCVVSLKAKGVLVNGVRRVEEDEEDLDPKIGRDCVDEPGKLLGFVDSRIMGRVKEEFGVVGKNGFVGLGDFRNVRNVYEWKGLKLEVDETGFDFGTLFEIECESSDPEEAKRILEEFLKENEIDYSYSVASKFSIFRSGKLP</sequence>
<dbReference type="HOGENOM" id="CLU_117403_0_0_1"/>
<dbReference type="Gramene" id="rna50777">
    <property type="protein sequence ID" value="RHN38403.1"/>
    <property type="gene ID" value="gene50777"/>
</dbReference>
<evidence type="ECO:0000313" key="2">
    <source>
        <dbReference type="EMBL" id="AES91676.1"/>
    </source>
</evidence>
<evidence type="ECO:0000313" key="3">
    <source>
        <dbReference type="EMBL" id="RHN38403.1"/>
    </source>
</evidence>
<protein>
    <submittedName>
        <fullName evidence="2">Adenylate cyclase</fullName>
    </submittedName>
    <submittedName>
        <fullName evidence="3">Putative hydrolase</fullName>
        <ecNumber evidence="3">3.6.1.-</ecNumber>
    </submittedName>
</protein>
<keyword evidence="6" id="KW-1185">Reference proteome</keyword>
<reference evidence="7" key="4">
    <citation type="journal article" date="2018" name="Nat. Plants">
        <title>Whole-genome landscape of Medicago truncatula symbiotic genes.</title>
        <authorList>
            <person name="Pecrix Y."/>
            <person name="Staton S.E."/>
            <person name="Sallet E."/>
            <person name="Lelandais-Briere C."/>
            <person name="Moreau S."/>
            <person name="Carrere S."/>
            <person name="Blein T."/>
            <person name="Jardinaud M.F."/>
            <person name="Latrasse D."/>
            <person name="Zouine M."/>
            <person name="Zahm M."/>
            <person name="Kreplak J."/>
            <person name="Mayjonade B."/>
            <person name="Satge C."/>
            <person name="Perez M."/>
            <person name="Cauet S."/>
            <person name="Marande W."/>
            <person name="Chantry-Darmon C."/>
            <person name="Lopez-Roques C."/>
            <person name="Bouchez O."/>
            <person name="Berard A."/>
            <person name="Debelle F."/>
            <person name="Munos S."/>
            <person name="Bendahmane A."/>
            <person name="Berges H."/>
            <person name="Niebel A."/>
            <person name="Buitink J."/>
            <person name="Frugier F."/>
            <person name="Benhamed M."/>
            <person name="Crespi M."/>
            <person name="Gouzy J."/>
            <person name="Gamas P."/>
        </authorList>
    </citation>
    <scope>NUCLEOTIDE SEQUENCE [LARGE SCALE GENOMIC DNA]</scope>
    <source>
        <strain evidence="7">cv. Jemalong A17</strain>
    </source>
</reference>
<dbReference type="OMA" id="DETHFHF"/>
<dbReference type="CDD" id="cd07374">
    <property type="entry name" value="CYTH-like_Pase"/>
    <property type="match status" value="1"/>
</dbReference>
<evidence type="ECO:0000313" key="4">
    <source>
        <dbReference type="EMBL" id="RHN64047.1"/>
    </source>
</evidence>
<organism evidence="2 6">
    <name type="scientific">Medicago truncatula</name>
    <name type="common">Barrel medic</name>
    <name type="synonym">Medicago tribuloides</name>
    <dbReference type="NCBI Taxonomy" id="3880"/>
    <lineage>
        <taxon>Eukaryota</taxon>
        <taxon>Viridiplantae</taxon>
        <taxon>Streptophyta</taxon>
        <taxon>Embryophyta</taxon>
        <taxon>Tracheophyta</taxon>
        <taxon>Spermatophyta</taxon>
        <taxon>Magnoliopsida</taxon>
        <taxon>eudicotyledons</taxon>
        <taxon>Gunneridae</taxon>
        <taxon>Pentapetalae</taxon>
        <taxon>rosids</taxon>
        <taxon>fabids</taxon>
        <taxon>Fabales</taxon>
        <taxon>Fabaceae</taxon>
        <taxon>Papilionoideae</taxon>
        <taxon>50 kb inversion clade</taxon>
        <taxon>NPAAA clade</taxon>
        <taxon>Hologalegina</taxon>
        <taxon>IRL clade</taxon>
        <taxon>Trifolieae</taxon>
        <taxon>Medicago</taxon>
    </lineage>
</organism>
<dbReference type="OrthoDB" id="2160189at2759"/>
<reference evidence="2 6" key="2">
    <citation type="journal article" date="2014" name="BMC Genomics">
        <title>An improved genome release (version Mt4.0) for the model legume Medicago truncatula.</title>
        <authorList>
            <person name="Tang H."/>
            <person name="Krishnakumar V."/>
            <person name="Bidwell S."/>
            <person name="Rosen B."/>
            <person name="Chan A."/>
            <person name="Zhou S."/>
            <person name="Gentzbittel L."/>
            <person name="Childs K.L."/>
            <person name="Yandell M."/>
            <person name="Gundlach H."/>
            <person name="Mayer K.F."/>
            <person name="Schwartz D.C."/>
            <person name="Town C.D."/>
        </authorList>
    </citation>
    <scope>GENOME REANNOTATION</scope>
    <source>
        <strain evidence="5 6">cv. Jemalong A17</strain>
    </source>
</reference>
<dbReference type="EMBL" id="PSQE01000004">
    <property type="protein sequence ID" value="RHN64047.1"/>
    <property type="molecule type" value="Genomic_DNA"/>
</dbReference>
<keyword evidence="3" id="KW-0378">Hydrolase</keyword>
<dbReference type="PANTHER" id="PTHR34948">
    <property type="entry name" value="OS08G0299200 PROTEIN"/>
    <property type="match status" value="1"/>
</dbReference>
<evidence type="ECO:0000313" key="6">
    <source>
        <dbReference type="Proteomes" id="UP000002051"/>
    </source>
</evidence>
<dbReference type="eggNOG" id="ENOG502QUVI">
    <property type="taxonomic scope" value="Eukaryota"/>
</dbReference>
<reference evidence="5" key="3">
    <citation type="submission" date="2015-04" db="UniProtKB">
        <authorList>
            <consortium name="EnsemblPlants"/>
        </authorList>
    </citation>
    <scope>IDENTIFICATION</scope>
    <source>
        <strain evidence="5">cv. Jemalong A17</strain>
    </source>
</reference>
<dbReference type="GO" id="GO:0016462">
    <property type="term" value="F:pyrophosphatase activity"/>
    <property type="evidence" value="ECO:0007669"/>
    <property type="project" value="UniProtKB-ARBA"/>
</dbReference>
<dbReference type="EC" id="3.6.1.-" evidence="3"/>
<dbReference type="Proteomes" id="UP000265566">
    <property type="component" value="Chromosome 4"/>
</dbReference>
<dbReference type="STRING" id="3880.G7JGL6"/>
<proteinExistence type="predicted"/>
<dbReference type="Gramene" id="rna26824">
    <property type="protein sequence ID" value="RHN64047.1"/>
    <property type="gene ID" value="gene26824"/>
</dbReference>
<dbReference type="EnsemblPlants" id="AES91676">
    <property type="protein sequence ID" value="AES91676"/>
    <property type="gene ID" value="MTR_4g116140"/>
</dbReference>
<dbReference type="SUPFAM" id="SSF55154">
    <property type="entry name" value="CYTH-like phosphatases"/>
    <property type="match status" value="1"/>
</dbReference>
<dbReference type="Gene3D" id="2.40.320.10">
    <property type="entry name" value="Hypothetical Protein Pfu-838710-001"/>
    <property type="match status" value="1"/>
</dbReference>
<gene>
    <name evidence="5" type="primary">11440295</name>
    <name evidence="2" type="ordered locus">MTR_4g116140</name>
    <name evidence="3" type="ORF">MtrunA17_Chr0c28g0493941</name>
    <name evidence="4" type="ORF">MtrunA17_Chr4g0064921</name>
</gene>
<name>G7JGL6_MEDTR</name>
<dbReference type="PANTHER" id="PTHR34948:SF2">
    <property type="entry name" value="TRIPHOSPHATE TUNNEL METALLOENZYME 3"/>
    <property type="match status" value="1"/>
</dbReference>
<feature type="domain" description="CYTH" evidence="1">
    <location>
        <begin position="1"/>
        <end position="200"/>
    </location>
</feature>
<dbReference type="Proteomes" id="UP000002051">
    <property type="component" value="Chromosome 4"/>
</dbReference>
<dbReference type="KEGG" id="mtr:11440295"/>
<dbReference type="AlphaFoldDB" id="G7JGL6"/>
<dbReference type="SMART" id="SM01118">
    <property type="entry name" value="CYTH"/>
    <property type="match status" value="1"/>
</dbReference>
<dbReference type="PaxDb" id="3880-AES91676"/>